<dbReference type="PANTHER" id="PTHR36174">
    <property type="entry name" value="LIPID II:GLYCINE GLYCYLTRANSFERASE"/>
    <property type="match status" value="1"/>
</dbReference>
<evidence type="ECO:0000256" key="3">
    <source>
        <dbReference type="ARBA" id="ARBA00022960"/>
    </source>
</evidence>
<dbReference type="Pfam" id="PF02388">
    <property type="entry name" value="FemAB"/>
    <property type="match status" value="1"/>
</dbReference>
<dbReference type="Gene3D" id="3.40.630.30">
    <property type="match status" value="1"/>
</dbReference>
<evidence type="ECO:0000256" key="5">
    <source>
        <dbReference type="ARBA" id="ARBA00023315"/>
    </source>
</evidence>
<gene>
    <name evidence="7" type="ORF">SAMN05192540_2557</name>
</gene>
<evidence type="ECO:0000313" key="7">
    <source>
        <dbReference type="EMBL" id="SEC18074.1"/>
    </source>
</evidence>
<evidence type="ECO:0000313" key="8">
    <source>
        <dbReference type="Proteomes" id="UP000183038"/>
    </source>
</evidence>
<keyword evidence="3" id="KW-0133">Cell shape</keyword>
<evidence type="ECO:0000256" key="2">
    <source>
        <dbReference type="ARBA" id="ARBA00022679"/>
    </source>
</evidence>
<evidence type="ECO:0000256" key="1">
    <source>
        <dbReference type="ARBA" id="ARBA00009943"/>
    </source>
</evidence>
<keyword evidence="6" id="KW-0961">Cell wall biogenesis/degradation</keyword>
<comment type="similarity">
    <text evidence="1">Belongs to the FemABX family.</text>
</comment>
<evidence type="ECO:0000256" key="4">
    <source>
        <dbReference type="ARBA" id="ARBA00022984"/>
    </source>
</evidence>
<keyword evidence="2" id="KW-0808">Transferase</keyword>
<protein>
    <submittedName>
        <fullName evidence="7">FemAB family protein</fullName>
    </submittedName>
</protein>
<dbReference type="RefSeq" id="WP_074673213.1">
    <property type="nucleotide sequence ID" value="NZ_FNTB01000001.1"/>
</dbReference>
<dbReference type="Proteomes" id="UP000183038">
    <property type="component" value="Unassembled WGS sequence"/>
</dbReference>
<organism evidence="7 8">
    <name type="scientific">Maribacter dokdonensis</name>
    <dbReference type="NCBI Taxonomy" id="320912"/>
    <lineage>
        <taxon>Bacteria</taxon>
        <taxon>Pseudomonadati</taxon>
        <taxon>Bacteroidota</taxon>
        <taxon>Flavobacteriia</taxon>
        <taxon>Flavobacteriales</taxon>
        <taxon>Flavobacteriaceae</taxon>
        <taxon>Maribacter</taxon>
    </lineage>
</organism>
<name>A0A1H4QEQ1_9FLAO</name>
<sequence>MIETIEHKEKWVEQLAKIGNTDFYFTYDYHHLSKSKGEQPILLKYTQGNQSILLPLLLRNISGTEYKDAISVYGYAGILTNDNSSNINGSEFQKSLKAYFLEKNIISVFSRLHPFMDSQEDLLEGLGDITEQGMVVYLDLTLPIDIQRANFNRRLKTYLNKARKVCTVIEGNHKEDLKKFIELYHENMRRVDATDSYFFNEEYFERIMASKDYTPQLMICKDNETQKTIGGAIFIKKDNIVQYHLSGLDADFFDLNPIKLIIDEMRLKSVEEGYTYLNLGGGRGGSNEDSLFRFKSGFSKDFKNFKLWKFVVNEEAYEKLTIDHLNKYPGIDKNDISFFPKYRAVIQNMDIAV</sequence>
<keyword evidence="5" id="KW-0012">Acyltransferase</keyword>
<dbReference type="InterPro" id="IPR003447">
    <property type="entry name" value="FEMABX"/>
</dbReference>
<dbReference type="EMBL" id="FNTB01000001">
    <property type="protein sequence ID" value="SEC18074.1"/>
    <property type="molecule type" value="Genomic_DNA"/>
</dbReference>
<dbReference type="InterPro" id="IPR050644">
    <property type="entry name" value="PG_Glycine_Bridge_Synth"/>
</dbReference>
<dbReference type="PANTHER" id="PTHR36174:SF1">
    <property type="entry name" value="LIPID II:GLYCINE GLYCYLTRANSFERASE"/>
    <property type="match status" value="1"/>
</dbReference>
<reference evidence="7 8" key="1">
    <citation type="submission" date="2016-10" db="EMBL/GenBank/DDBJ databases">
        <authorList>
            <person name="de Groot N.N."/>
        </authorList>
    </citation>
    <scope>NUCLEOTIDE SEQUENCE [LARGE SCALE GENOMIC DNA]</scope>
    <source>
        <strain evidence="7 8">MAR_2009_71</strain>
    </source>
</reference>
<keyword evidence="4" id="KW-0573">Peptidoglycan synthesis</keyword>
<dbReference type="InterPro" id="IPR016181">
    <property type="entry name" value="Acyl_CoA_acyltransferase"/>
</dbReference>
<dbReference type="AlphaFoldDB" id="A0A1H4QEQ1"/>
<dbReference type="GO" id="GO:0009252">
    <property type="term" value="P:peptidoglycan biosynthetic process"/>
    <property type="evidence" value="ECO:0007669"/>
    <property type="project" value="UniProtKB-KW"/>
</dbReference>
<dbReference type="OrthoDB" id="9785911at2"/>
<dbReference type="GO" id="GO:0016755">
    <property type="term" value="F:aminoacyltransferase activity"/>
    <property type="evidence" value="ECO:0007669"/>
    <property type="project" value="InterPro"/>
</dbReference>
<dbReference type="SUPFAM" id="SSF55729">
    <property type="entry name" value="Acyl-CoA N-acyltransferases (Nat)"/>
    <property type="match status" value="1"/>
</dbReference>
<dbReference type="PROSITE" id="PS51191">
    <property type="entry name" value="FEMABX"/>
    <property type="match status" value="1"/>
</dbReference>
<accession>A0A1H4QEQ1</accession>
<proteinExistence type="inferred from homology"/>
<dbReference type="GO" id="GO:0008360">
    <property type="term" value="P:regulation of cell shape"/>
    <property type="evidence" value="ECO:0007669"/>
    <property type="project" value="UniProtKB-KW"/>
</dbReference>
<evidence type="ECO:0000256" key="6">
    <source>
        <dbReference type="ARBA" id="ARBA00023316"/>
    </source>
</evidence>
<dbReference type="GO" id="GO:0071555">
    <property type="term" value="P:cell wall organization"/>
    <property type="evidence" value="ECO:0007669"/>
    <property type="project" value="UniProtKB-KW"/>
</dbReference>